<dbReference type="EMBL" id="CAADFL010000825">
    <property type="protein sequence ID" value="VFK21909.1"/>
    <property type="molecule type" value="Genomic_DNA"/>
</dbReference>
<dbReference type="EMBL" id="CAADFA010000817">
    <property type="protein sequence ID" value="VFJ74941.1"/>
    <property type="molecule type" value="Genomic_DNA"/>
</dbReference>
<gene>
    <name evidence="1" type="ORF">BECKFM1743A_GA0114220_107332</name>
    <name evidence="3" type="ORF">BECKFM1743B_GA0114221_108252</name>
    <name evidence="2" type="ORF">BECKFM1743C_GA0114222_108172</name>
</gene>
<dbReference type="AlphaFoldDB" id="A0A450TX42"/>
<name>A0A450TX42_9GAMM</name>
<evidence type="ECO:0000313" key="1">
    <source>
        <dbReference type="EMBL" id="VFJ73621.1"/>
    </source>
</evidence>
<reference evidence="1" key="1">
    <citation type="submission" date="2019-02" db="EMBL/GenBank/DDBJ databases">
        <authorList>
            <person name="Gruber-Vodicka R. H."/>
            <person name="Seah K. B. B."/>
        </authorList>
    </citation>
    <scope>NUCLEOTIDE SEQUENCE</scope>
    <source>
        <strain evidence="1">BECK_BZ163</strain>
        <strain evidence="3">BECK_BZ164</strain>
        <strain evidence="2">BECK_BZ165</strain>
    </source>
</reference>
<sequence length="74" mass="7845">MFFYKAGGVVGDGLIAGQGFVEGLNVAGVQRWLVLDVEELGDLVDVGLFRSRIGVFRHDGSPDVGFVGEMMGQG</sequence>
<accession>A0A450TX42</accession>
<proteinExistence type="predicted"/>
<organism evidence="1">
    <name type="scientific">Candidatus Kentrum sp. FM</name>
    <dbReference type="NCBI Taxonomy" id="2126340"/>
    <lineage>
        <taxon>Bacteria</taxon>
        <taxon>Pseudomonadati</taxon>
        <taxon>Pseudomonadota</taxon>
        <taxon>Gammaproteobacteria</taxon>
        <taxon>Candidatus Kentrum</taxon>
    </lineage>
</organism>
<evidence type="ECO:0000313" key="2">
    <source>
        <dbReference type="EMBL" id="VFJ74941.1"/>
    </source>
</evidence>
<dbReference type="EMBL" id="CAADEZ010000733">
    <property type="protein sequence ID" value="VFJ73621.1"/>
    <property type="molecule type" value="Genomic_DNA"/>
</dbReference>
<protein>
    <submittedName>
        <fullName evidence="1">Uncharacterized protein</fullName>
    </submittedName>
</protein>
<evidence type="ECO:0000313" key="3">
    <source>
        <dbReference type="EMBL" id="VFK21909.1"/>
    </source>
</evidence>